<dbReference type="GO" id="GO:0005524">
    <property type="term" value="F:ATP binding"/>
    <property type="evidence" value="ECO:0007669"/>
    <property type="project" value="UniProtKB-KW"/>
</dbReference>
<dbReference type="InterPro" id="IPR027417">
    <property type="entry name" value="P-loop_NTPase"/>
</dbReference>
<dbReference type="SMART" id="SM00382">
    <property type="entry name" value="AAA"/>
    <property type="match status" value="1"/>
</dbReference>
<proteinExistence type="inferred from homology"/>
<comment type="caution">
    <text evidence="6">The sequence shown here is derived from an EMBL/GenBank/DDBJ whole genome shotgun (WGS) entry which is preliminary data.</text>
</comment>
<protein>
    <submittedName>
        <fullName evidence="6">ABC transporter ATP-binding protein</fullName>
    </submittedName>
</protein>
<dbReference type="SUPFAM" id="SSF50331">
    <property type="entry name" value="MOP-like"/>
    <property type="match status" value="1"/>
</dbReference>
<keyword evidence="4 6" id="KW-0067">ATP-binding</keyword>
<evidence type="ECO:0000256" key="3">
    <source>
        <dbReference type="ARBA" id="ARBA00022741"/>
    </source>
</evidence>
<dbReference type="InterPro" id="IPR050093">
    <property type="entry name" value="ABC_SmlMolc_Importer"/>
</dbReference>
<feature type="domain" description="ABC transporter" evidence="5">
    <location>
        <begin position="6"/>
        <end position="236"/>
    </location>
</feature>
<keyword evidence="3" id="KW-0547">Nucleotide-binding</keyword>
<comment type="similarity">
    <text evidence="1">Belongs to the ABC transporter superfamily.</text>
</comment>
<reference evidence="7" key="1">
    <citation type="journal article" date="2019" name="Int. J. Syst. Evol. Microbiol.">
        <title>The Global Catalogue of Microorganisms (GCM) 10K type strain sequencing project: providing services to taxonomists for standard genome sequencing and annotation.</title>
        <authorList>
            <consortium name="The Broad Institute Genomics Platform"/>
            <consortium name="The Broad Institute Genome Sequencing Center for Infectious Disease"/>
            <person name="Wu L."/>
            <person name="Ma J."/>
        </authorList>
    </citation>
    <scope>NUCLEOTIDE SEQUENCE [LARGE SCALE GENOMIC DNA]</scope>
    <source>
        <strain evidence="7">NBRC 101365</strain>
    </source>
</reference>
<dbReference type="InterPro" id="IPR003439">
    <property type="entry name" value="ABC_transporter-like_ATP-bd"/>
</dbReference>
<dbReference type="InterPro" id="IPR003593">
    <property type="entry name" value="AAA+_ATPase"/>
</dbReference>
<evidence type="ECO:0000256" key="2">
    <source>
        <dbReference type="ARBA" id="ARBA00022448"/>
    </source>
</evidence>
<dbReference type="Pfam" id="PF08402">
    <property type="entry name" value="TOBE_2"/>
    <property type="match status" value="1"/>
</dbReference>
<gene>
    <name evidence="6" type="ORF">GCM10007874_71740</name>
</gene>
<dbReference type="SUPFAM" id="SSF52540">
    <property type="entry name" value="P-loop containing nucleoside triphosphate hydrolases"/>
    <property type="match status" value="1"/>
</dbReference>
<dbReference type="Proteomes" id="UP001156882">
    <property type="component" value="Unassembled WGS sequence"/>
</dbReference>
<dbReference type="InterPro" id="IPR017871">
    <property type="entry name" value="ABC_transporter-like_CS"/>
</dbReference>
<name>A0ABQ6CUY0_9HYPH</name>
<dbReference type="Gene3D" id="3.40.50.300">
    <property type="entry name" value="P-loop containing nucleotide triphosphate hydrolases"/>
    <property type="match status" value="1"/>
</dbReference>
<keyword evidence="2" id="KW-0813">Transport</keyword>
<evidence type="ECO:0000259" key="5">
    <source>
        <dbReference type="PROSITE" id="PS50893"/>
    </source>
</evidence>
<dbReference type="EMBL" id="BSPC01000096">
    <property type="protein sequence ID" value="GLS24153.1"/>
    <property type="molecule type" value="Genomic_DNA"/>
</dbReference>
<sequence length="362" mass="39409">MTEPFLAIRGLAKKYGSVTAVDEVSLDIAEGEFVTFLGPSGSGKSTTLYVIAGLQDPSAGDVLLKGSSMLRVPPNERNIGMVFQRYTLFPHLTVAENVAFPLRVRRRSRADIDAKVKAMLELVRLEAYANRMPSQLSGGQQQRVALARALAYDPPILLMDEPLAALDKKLREEIQYEIKRVHLETGVTILYVTHDQEEALRLSDRIALFNNGRVEQVGSGRDLYEAPASRFVASFIGHSNFISGVSAFGRNGTPAVRLPDGTLLPAAGLEQPAHDAAVTVMIRPDAFALPLPGGSAEPHSIAVTVKGATYLGDIIHLATRTPWGEDVDVRLRQDGSPMPQQGESLRLKVNCGNLRAFRPHPE</sequence>
<evidence type="ECO:0000313" key="6">
    <source>
        <dbReference type="EMBL" id="GLS24153.1"/>
    </source>
</evidence>
<keyword evidence="7" id="KW-1185">Reference proteome</keyword>
<dbReference type="Gene3D" id="2.40.50.100">
    <property type="match status" value="1"/>
</dbReference>
<dbReference type="InterPro" id="IPR008995">
    <property type="entry name" value="Mo/tungstate-bd_C_term_dom"/>
</dbReference>
<evidence type="ECO:0000256" key="4">
    <source>
        <dbReference type="ARBA" id="ARBA00022840"/>
    </source>
</evidence>
<accession>A0ABQ6CUY0</accession>
<dbReference type="PANTHER" id="PTHR42781">
    <property type="entry name" value="SPERMIDINE/PUTRESCINE IMPORT ATP-BINDING PROTEIN POTA"/>
    <property type="match status" value="1"/>
</dbReference>
<dbReference type="PANTHER" id="PTHR42781:SF4">
    <property type="entry name" value="SPERMIDINE_PUTRESCINE IMPORT ATP-BINDING PROTEIN POTA"/>
    <property type="match status" value="1"/>
</dbReference>
<dbReference type="PROSITE" id="PS50893">
    <property type="entry name" value="ABC_TRANSPORTER_2"/>
    <property type="match status" value="1"/>
</dbReference>
<organism evidence="6 7">
    <name type="scientific">Labrys miyagiensis</name>
    <dbReference type="NCBI Taxonomy" id="346912"/>
    <lineage>
        <taxon>Bacteria</taxon>
        <taxon>Pseudomonadati</taxon>
        <taxon>Pseudomonadota</taxon>
        <taxon>Alphaproteobacteria</taxon>
        <taxon>Hyphomicrobiales</taxon>
        <taxon>Xanthobacteraceae</taxon>
        <taxon>Labrys</taxon>
    </lineage>
</organism>
<dbReference type="Pfam" id="PF00005">
    <property type="entry name" value="ABC_tran"/>
    <property type="match status" value="1"/>
</dbReference>
<evidence type="ECO:0000313" key="7">
    <source>
        <dbReference type="Proteomes" id="UP001156882"/>
    </source>
</evidence>
<dbReference type="InterPro" id="IPR013611">
    <property type="entry name" value="Transp-assoc_OB_typ2"/>
</dbReference>
<evidence type="ECO:0000256" key="1">
    <source>
        <dbReference type="ARBA" id="ARBA00005417"/>
    </source>
</evidence>
<dbReference type="PROSITE" id="PS00211">
    <property type="entry name" value="ABC_TRANSPORTER_1"/>
    <property type="match status" value="1"/>
</dbReference>
<dbReference type="RefSeq" id="WP_284317073.1">
    <property type="nucleotide sequence ID" value="NZ_BSPC01000096.1"/>
</dbReference>